<sequence length="492" mass="56827">MINSIQHFIEKETYEIENSMRKFVEGTFDLDLYGKDLQERALNLARNILVETLEAMDQMIKVSEKRRQAYVVEQSSQPKELLLPLGNIRFNRTYYTSKRTGKSVYLLDEVIGLEAHQRITTGAAAAILEETLESSYRKGGEHASLSEQVSKQTVKNLVHKTVVEMPVKEQEEKKKLRHLYIEADEDHVAAQFWEKKGDLLCDGNGRKSNTLMPKLICVYEDIEEETGETSKRKRYRLTGKHYFCGLYPGKQNEELWEKVRDYIGATYDLDYLEKIYIAGDGAAWIKAGCEVLEKAHFVLDKFHMEKYIQKSVSHLLDSAAEVKGEIYEAVSGKDRSRVKEIFHQILEVTEKESKYRDVEEGLTYLMNNWKGIIIRVDDGGAVWGCHAEGQVSHVLSSRMSSRPMGWSRTGADQMARLRAYRLNGGKIIDLLKYQEEKKEKRERIEKQEELVRELRRAQAGRKYAERLQGSVPGKEASGMRWMRDLLSQQLCC</sequence>
<comment type="similarity">
    <text evidence="1">Belongs to the UPF0236 family.</text>
</comment>
<keyword evidence="2" id="KW-0175">Coiled coil</keyword>
<gene>
    <name evidence="3" type="ORF">CLOSYM_00925</name>
</gene>
<evidence type="ECO:0008006" key="5">
    <source>
        <dbReference type="Google" id="ProtNLM"/>
    </source>
</evidence>
<dbReference type="NCBIfam" id="NF033529">
    <property type="entry name" value="transpos_ISLre2"/>
    <property type="match status" value="1"/>
</dbReference>
<protein>
    <recommendedName>
        <fullName evidence="5">ISLre2 family transposase</fullName>
    </recommendedName>
</protein>
<evidence type="ECO:0000313" key="3">
    <source>
        <dbReference type="EMBL" id="ERI79363.1"/>
    </source>
</evidence>
<dbReference type="RefSeq" id="WP_021641445.1">
    <property type="nucleotide sequence ID" value="NZ_KE992857.1"/>
</dbReference>
<proteinExistence type="inferred from homology"/>
<dbReference type="Pfam" id="PF06782">
    <property type="entry name" value="UPF0236"/>
    <property type="match status" value="1"/>
</dbReference>
<reference evidence="3 4" key="1">
    <citation type="submission" date="2013-07" db="EMBL/GenBank/DDBJ databases">
        <authorList>
            <person name="Weinstock G."/>
            <person name="Sodergren E."/>
            <person name="Wylie T."/>
            <person name="Fulton L."/>
            <person name="Fulton R."/>
            <person name="Fronick C."/>
            <person name="O'Laughlin M."/>
            <person name="Godfrey J."/>
            <person name="Miner T."/>
            <person name="Herter B."/>
            <person name="Appelbaum E."/>
            <person name="Cordes M."/>
            <person name="Lek S."/>
            <person name="Wollam A."/>
            <person name="Pepin K.H."/>
            <person name="Palsikar V.B."/>
            <person name="Mitreva M."/>
            <person name="Wilson R.K."/>
        </authorList>
    </citation>
    <scope>NUCLEOTIDE SEQUENCE [LARGE SCALE GENOMIC DNA]</scope>
    <source>
        <strain evidence="3 4">ATCC 14940</strain>
    </source>
</reference>
<dbReference type="InterPro" id="IPR009620">
    <property type="entry name" value="UPF0236"/>
</dbReference>
<name>A0ABC9U1Z5_CLOSY</name>
<comment type="caution">
    <text evidence="3">The sequence shown here is derived from an EMBL/GenBank/DDBJ whole genome shotgun (WGS) entry which is preliminary data.</text>
</comment>
<accession>A0ABC9U1Z5</accession>
<dbReference type="Proteomes" id="UP000016491">
    <property type="component" value="Unassembled WGS sequence"/>
</dbReference>
<dbReference type="EMBL" id="AWSU01000076">
    <property type="protein sequence ID" value="ERI79363.1"/>
    <property type="molecule type" value="Genomic_DNA"/>
</dbReference>
<evidence type="ECO:0000256" key="2">
    <source>
        <dbReference type="SAM" id="Coils"/>
    </source>
</evidence>
<dbReference type="AlphaFoldDB" id="A0ABC9U1Z5"/>
<evidence type="ECO:0000256" key="1">
    <source>
        <dbReference type="ARBA" id="ARBA00006539"/>
    </source>
</evidence>
<organism evidence="3 4">
    <name type="scientific">[Clostridium] symbiosum ATCC 14940</name>
    <dbReference type="NCBI Taxonomy" id="411472"/>
    <lineage>
        <taxon>Bacteria</taxon>
        <taxon>Bacillati</taxon>
        <taxon>Bacillota</taxon>
        <taxon>Clostridia</taxon>
        <taxon>Lachnospirales</taxon>
        <taxon>Lachnospiraceae</taxon>
        <taxon>Otoolea</taxon>
    </lineage>
</organism>
<feature type="coiled-coil region" evidence="2">
    <location>
        <begin position="430"/>
        <end position="457"/>
    </location>
</feature>
<evidence type="ECO:0000313" key="4">
    <source>
        <dbReference type="Proteomes" id="UP000016491"/>
    </source>
</evidence>